<dbReference type="Pfam" id="PF18715">
    <property type="entry name" value="Phage_spike"/>
    <property type="match status" value="1"/>
</dbReference>
<dbReference type="Proteomes" id="UP000006859">
    <property type="component" value="Chromosome"/>
</dbReference>
<dbReference type="InterPro" id="IPR037026">
    <property type="entry name" value="Vgr_OB-fold_dom_sf"/>
</dbReference>
<reference evidence="3 4" key="1">
    <citation type="journal article" date="2011" name="J. Bacteriol.">
        <title>Genome sequence of the plant-pathogenic bacterium Dickeya dadantii 3937.</title>
        <authorList>
            <person name="Glasner J.D."/>
            <person name="Yang C.H."/>
            <person name="Reverchon S."/>
            <person name="Hugouvieux-Cotte-Pattat N."/>
            <person name="Condemine G."/>
            <person name="Bohin J.P."/>
            <person name="Van Gijsegem F."/>
            <person name="Yang S."/>
            <person name="Franza T."/>
            <person name="Expert D."/>
            <person name="Plunkett G. III"/>
            <person name="San Francisco M.J."/>
            <person name="Charkowski A.O."/>
            <person name="Py B."/>
            <person name="Bell K."/>
            <person name="Rauscher L."/>
            <person name="Rodriguez-Palenzuela P."/>
            <person name="Toussaint A."/>
            <person name="Holeva M.C."/>
            <person name="He S.Y."/>
            <person name="Douet V."/>
            <person name="Boccara M."/>
            <person name="Blanco C."/>
            <person name="Toth I."/>
            <person name="Anderson B.D."/>
            <person name="Biehl B.S."/>
            <person name="Mau B."/>
            <person name="Flynn S.M."/>
            <person name="Barras F."/>
            <person name="Lindeberg M."/>
            <person name="Birch P.R."/>
            <person name="Tsuyumu S."/>
            <person name="Shi X."/>
            <person name="Hibbing M."/>
            <person name="Yap M.N."/>
            <person name="Carpentier M."/>
            <person name="Dassa E."/>
            <person name="Umehara M."/>
            <person name="Kim J.F."/>
            <person name="Rusch M."/>
            <person name="Soni P."/>
            <person name="Mayhew G.F."/>
            <person name="Fouts D.E."/>
            <person name="Gill S.R."/>
            <person name="Blattner F.R."/>
            <person name="Keen N.T."/>
            <person name="Perna N.T."/>
        </authorList>
    </citation>
    <scope>NUCLEOTIDE SEQUENCE [LARGE SCALE GENOMIC DNA]</scope>
    <source>
        <strain evidence="3 4">3937</strain>
    </source>
</reference>
<dbReference type="InterPro" id="IPR006531">
    <property type="entry name" value="Gp5/Vgr_OB"/>
</dbReference>
<evidence type="ECO:0000259" key="2">
    <source>
        <dbReference type="Pfam" id="PF18715"/>
    </source>
</evidence>
<evidence type="ECO:0000313" key="4">
    <source>
        <dbReference type="Proteomes" id="UP000006859"/>
    </source>
</evidence>
<protein>
    <submittedName>
        <fullName evidence="3">Baseplate assembly protein V</fullName>
    </submittedName>
</protein>
<dbReference type="AlphaFoldDB" id="E0SF24"/>
<dbReference type="KEGG" id="ddd:Dda3937_04605"/>
<feature type="domain" description="Phage spike trimer" evidence="2">
    <location>
        <begin position="165"/>
        <end position="217"/>
    </location>
</feature>
<keyword evidence="4" id="KW-1185">Reference proteome</keyword>
<dbReference type="HOGENOM" id="CLU_088884_0_1_6"/>
<name>E0SF24_DICD3</name>
<accession>E0SF24</accession>
<dbReference type="NCBIfam" id="TIGR01644">
    <property type="entry name" value="phage_P2_V"/>
    <property type="match status" value="1"/>
</dbReference>
<dbReference type="EMBL" id="CP002038">
    <property type="protein sequence ID" value="ADM98766.1"/>
    <property type="molecule type" value="Genomic_DNA"/>
</dbReference>
<dbReference type="Pfam" id="PF18946">
    <property type="entry name" value="Apex"/>
    <property type="match status" value="1"/>
</dbReference>
<dbReference type="Pfam" id="PF04717">
    <property type="entry name" value="Phage_base_V"/>
    <property type="match status" value="1"/>
</dbReference>
<dbReference type="Gene3D" id="6.20.150.10">
    <property type="match status" value="1"/>
</dbReference>
<evidence type="ECO:0000313" key="3">
    <source>
        <dbReference type="EMBL" id="ADM98766.1"/>
    </source>
</evidence>
<dbReference type="Gene3D" id="2.40.50.230">
    <property type="entry name" value="Gp5 N-terminal domain"/>
    <property type="match status" value="1"/>
</dbReference>
<dbReference type="InterPro" id="IPR040629">
    <property type="entry name" value="Phage_spike"/>
</dbReference>
<sequence length="240" mass="25690">MAQRWWGHPPHNHGELSHCAGRRMLPTMNTYEYLSEIQRALRNLIRIGVITEVDTQQARCRVQTGGMVTGWLHWLSRRAGSSREWWAPSVGEQVLLLAIGGELNTAFVLPGIYSEHHPAPSASADACHIRFPDGAVMEYEPANGALTVTGIKSATVVASESVTVTTKNVTVNASQRITLDTPEVVCTHKLITQTIDVQQGGSITGSVTHSGGSFSSNGVVVHTHQHSGVQNGGGTTGGPL</sequence>
<dbReference type="InterPro" id="IPR044033">
    <property type="entry name" value="GpV-like_apex"/>
</dbReference>
<organism evidence="3 4">
    <name type="scientific">Dickeya dadantii (strain 3937)</name>
    <name type="common">Erwinia chrysanthemi (strain 3937)</name>
    <dbReference type="NCBI Taxonomy" id="198628"/>
    <lineage>
        <taxon>Bacteria</taxon>
        <taxon>Pseudomonadati</taxon>
        <taxon>Pseudomonadota</taxon>
        <taxon>Gammaproteobacteria</taxon>
        <taxon>Enterobacterales</taxon>
        <taxon>Pectobacteriaceae</taxon>
        <taxon>Dickeya</taxon>
    </lineage>
</organism>
<feature type="domain" description="Gp5/Type VI secretion system Vgr protein OB-fold" evidence="1">
    <location>
        <begin position="46"/>
        <end position="113"/>
    </location>
</feature>
<dbReference type="eggNOG" id="COG4540">
    <property type="taxonomic scope" value="Bacteria"/>
</dbReference>
<evidence type="ECO:0000259" key="1">
    <source>
        <dbReference type="Pfam" id="PF04717"/>
    </source>
</evidence>
<dbReference type="STRING" id="198628.Dda3937_04605"/>
<dbReference type="InterPro" id="IPR013046">
    <property type="entry name" value="GpV/Gp45"/>
</dbReference>
<gene>
    <name evidence="3" type="ordered locus">Dda3937_04605</name>
</gene>
<proteinExistence type="predicted"/>